<evidence type="ECO:0000313" key="5">
    <source>
        <dbReference type="Proteomes" id="UP001329430"/>
    </source>
</evidence>
<reference evidence="4 5" key="1">
    <citation type="journal article" date="2024" name="Insects">
        <title>An Improved Chromosome-Level Genome Assembly of the Firefly Pyrocoelia pectoralis.</title>
        <authorList>
            <person name="Fu X."/>
            <person name="Meyer-Rochow V.B."/>
            <person name="Ballantyne L."/>
            <person name="Zhu X."/>
        </authorList>
    </citation>
    <scope>NUCLEOTIDE SEQUENCE [LARGE SCALE GENOMIC DNA]</scope>
    <source>
        <strain evidence="4">XCY_ONT2</strain>
    </source>
</reference>
<gene>
    <name evidence="4" type="ORF">RI129_013009</name>
</gene>
<evidence type="ECO:0000256" key="2">
    <source>
        <dbReference type="ARBA" id="ARBA00023002"/>
    </source>
</evidence>
<dbReference type="PROSITE" id="PS00061">
    <property type="entry name" value="ADH_SHORT"/>
    <property type="match status" value="1"/>
</dbReference>
<protein>
    <recommendedName>
        <fullName evidence="6">Alcohol dehydrogenase</fullName>
    </recommendedName>
</protein>
<dbReference type="GO" id="GO:0016616">
    <property type="term" value="F:oxidoreductase activity, acting on the CH-OH group of donors, NAD or NADP as acceptor"/>
    <property type="evidence" value="ECO:0007669"/>
    <property type="project" value="TreeGrafter"/>
</dbReference>
<keyword evidence="2" id="KW-0560">Oxidoreductase</keyword>
<evidence type="ECO:0000313" key="4">
    <source>
        <dbReference type="EMBL" id="KAK5638714.1"/>
    </source>
</evidence>
<dbReference type="Pfam" id="PF00106">
    <property type="entry name" value="adh_short"/>
    <property type="match status" value="1"/>
</dbReference>
<dbReference type="InterPro" id="IPR002347">
    <property type="entry name" value="SDR_fam"/>
</dbReference>
<evidence type="ECO:0000256" key="3">
    <source>
        <dbReference type="RuleBase" id="RU000363"/>
    </source>
</evidence>
<dbReference type="PANTHER" id="PTHR44229:SF8">
    <property type="entry name" value="ALCOHOL DEHYDROGENASE-RELATED"/>
    <property type="match status" value="1"/>
</dbReference>
<dbReference type="PANTHER" id="PTHR44229">
    <property type="entry name" value="15-HYDROXYPROSTAGLANDIN DEHYDROGENASE [NAD(+)]"/>
    <property type="match status" value="1"/>
</dbReference>
<dbReference type="EMBL" id="JAVRBK010000010">
    <property type="protein sequence ID" value="KAK5638714.1"/>
    <property type="molecule type" value="Genomic_DNA"/>
</dbReference>
<dbReference type="Proteomes" id="UP001329430">
    <property type="component" value="Chromosome 10"/>
</dbReference>
<dbReference type="InterPro" id="IPR036291">
    <property type="entry name" value="NAD(P)-bd_dom_sf"/>
</dbReference>
<dbReference type="PRINTS" id="PR00081">
    <property type="entry name" value="GDHRDH"/>
</dbReference>
<proteinExistence type="inferred from homology"/>
<dbReference type="Gene3D" id="3.40.50.720">
    <property type="entry name" value="NAD(P)-binding Rossmann-like Domain"/>
    <property type="match status" value="1"/>
</dbReference>
<dbReference type="SUPFAM" id="SSF51735">
    <property type="entry name" value="NAD(P)-binding Rossmann-fold domains"/>
    <property type="match status" value="1"/>
</dbReference>
<dbReference type="AlphaFoldDB" id="A0AAN7V7F8"/>
<dbReference type="GO" id="GO:0005737">
    <property type="term" value="C:cytoplasm"/>
    <property type="evidence" value="ECO:0007669"/>
    <property type="project" value="TreeGrafter"/>
</dbReference>
<sequence>MYELRYRVLKGVTLVNRNADKGKQAAKALNERFGRGKSIFVPADVSNSSQFEIAFKVSIHYWGGLDVVINNAGILNENKWQLMVNVNVVGTLQGVFLGVKYMSAANSGQGGVIMNIASILGIDSKAVIPIYASTKSFILALGRALGHHVYYDHSQVKIITVSLGSTNTSIFNLDKLAQESSNTFPLNLEKALNGVGEMVRLRE</sequence>
<evidence type="ECO:0000256" key="1">
    <source>
        <dbReference type="ARBA" id="ARBA00006484"/>
    </source>
</evidence>
<organism evidence="4 5">
    <name type="scientific">Pyrocoelia pectoralis</name>
    <dbReference type="NCBI Taxonomy" id="417401"/>
    <lineage>
        <taxon>Eukaryota</taxon>
        <taxon>Metazoa</taxon>
        <taxon>Ecdysozoa</taxon>
        <taxon>Arthropoda</taxon>
        <taxon>Hexapoda</taxon>
        <taxon>Insecta</taxon>
        <taxon>Pterygota</taxon>
        <taxon>Neoptera</taxon>
        <taxon>Endopterygota</taxon>
        <taxon>Coleoptera</taxon>
        <taxon>Polyphaga</taxon>
        <taxon>Elateriformia</taxon>
        <taxon>Elateroidea</taxon>
        <taxon>Lampyridae</taxon>
        <taxon>Lampyrinae</taxon>
        <taxon>Pyrocoelia</taxon>
    </lineage>
</organism>
<comment type="caution">
    <text evidence="4">The sequence shown here is derived from an EMBL/GenBank/DDBJ whole genome shotgun (WGS) entry which is preliminary data.</text>
</comment>
<name>A0AAN7V7F8_9COLE</name>
<comment type="similarity">
    <text evidence="1 3">Belongs to the short-chain dehydrogenases/reductases (SDR) family.</text>
</comment>
<dbReference type="PRINTS" id="PR00080">
    <property type="entry name" value="SDRFAMILY"/>
</dbReference>
<accession>A0AAN7V7F8</accession>
<evidence type="ECO:0008006" key="6">
    <source>
        <dbReference type="Google" id="ProtNLM"/>
    </source>
</evidence>
<keyword evidence="5" id="KW-1185">Reference proteome</keyword>
<dbReference type="InterPro" id="IPR020904">
    <property type="entry name" value="Sc_DH/Rdtase_CS"/>
</dbReference>